<dbReference type="EMBL" id="VWRR01000013">
    <property type="protein sequence ID" value="KAF6001807.1"/>
    <property type="molecule type" value="Genomic_DNA"/>
</dbReference>
<protein>
    <submittedName>
        <fullName evidence="2">Uncharacterized protein</fullName>
    </submittedName>
</protein>
<reference evidence="2 3" key="1">
    <citation type="journal article" date="2020" name="J. Phycol.">
        <title>Comparative genome analysis reveals Cyanidiococcus gen. nov., a new extremophilic red algal genus sister to Cyanidioschyzon (Cyanidioschyzonaceae, Rhodophyta).</title>
        <authorList>
            <person name="Liu S.-L."/>
            <person name="Chiang Y.-R."/>
            <person name="Yoon H.S."/>
            <person name="Fu H.-Y."/>
        </authorList>
    </citation>
    <scope>NUCLEOTIDE SEQUENCE [LARGE SCALE GENOMIC DNA]</scope>
    <source>
        <strain evidence="2 3">THAL066</strain>
    </source>
</reference>
<keyword evidence="3" id="KW-1185">Reference proteome</keyword>
<organism evidence="2 3">
    <name type="scientific">Cyanidiococcus yangmingshanensis</name>
    <dbReference type="NCBI Taxonomy" id="2690220"/>
    <lineage>
        <taxon>Eukaryota</taxon>
        <taxon>Rhodophyta</taxon>
        <taxon>Bangiophyceae</taxon>
        <taxon>Cyanidiales</taxon>
        <taxon>Cyanidiaceae</taxon>
        <taxon>Cyanidiococcus</taxon>
    </lineage>
</organism>
<evidence type="ECO:0000313" key="3">
    <source>
        <dbReference type="Proteomes" id="UP000530660"/>
    </source>
</evidence>
<dbReference type="AlphaFoldDB" id="A0A7J7IH14"/>
<gene>
    <name evidence="2" type="ORF">F1559_003684</name>
</gene>
<name>A0A7J7IH14_9RHOD</name>
<evidence type="ECO:0000313" key="2">
    <source>
        <dbReference type="EMBL" id="KAF6001807.1"/>
    </source>
</evidence>
<accession>A0A7J7IH14</accession>
<proteinExistence type="predicted"/>
<feature type="region of interest" description="Disordered" evidence="1">
    <location>
        <begin position="73"/>
        <end position="105"/>
    </location>
</feature>
<dbReference type="Proteomes" id="UP000530660">
    <property type="component" value="Unassembled WGS sequence"/>
</dbReference>
<sequence length="166" mass="18340">MPSALLAMRMKGTKNRAYYEDEDEDGLVWAQRGRTRWPTSRTDMMTPGSFDDESVLAEQAFIAMHDASLSTEDARNDTLGAEDSQTTFENPPEAMPTKPLGSAPEALADEVNGQPRAIPNGMPLDESQSTTIWNRDSNDSDDYLGPFIDPSASYLQCPECAMCYET</sequence>
<comment type="caution">
    <text evidence="2">The sequence shown here is derived from an EMBL/GenBank/DDBJ whole genome shotgun (WGS) entry which is preliminary data.</text>
</comment>
<evidence type="ECO:0000256" key="1">
    <source>
        <dbReference type="SAM" id="MobiDB-lite"/>
    </source>
</evidence>